<feature type="compositionally biased region" description="Polar residues" evidence="1">
    <location>
        <begin position="116"/>
        <end position="128"/>
    </location>
</feature>
<accession>A0A9P6RRL1</accession>
<reference evidence="2" key="1">
    <citation type="journal article" date="2020" name="Fungal Divers.">
        <title>Resolving the Mortierellaceae phylogeny through synthesis of multi-gene phylogenetics and phylogenomics.</title>
        <authorList>
            <person name="Vandepol N."/>
            <person name="Liber J."/>
            <person name="Desiro A."/>
            <person name="Na H."/>
            <person name="Kennedy M."/>
            <person name="Barry K."/>
            <person name="Grigoriev I.V."/>
            <person name="Miller A.N."/>
            <person name="O'Donnell K."/>
            <person name="Stajich J.E."/>
            <person name="Bonito G."/>
        </authorList>
    </citation>
    <scope>NUCLEOTIDE SEQUENCE</scope>
    <source>
        <strain evidence="2">REB-010B</strain>
    </source>
</reference>
<evidence type="ECO:0000313" key="3">
    <source>
        <dbReference type="Proteomes" id="UP000738325"/>
    </source>
</evidence>
<feature type="compositionally biased region" description="Basic residues" evidence="1">
    <location>
        <begin position="7"/>
        <end position="17"/>
    </location>
</feature>
<feature type="region of interest" description="Disordered" evidence="1">
    <location>
        <begin position="328"/>
        <end position="369"/>
    </location>
</feature>
<gene>
    <name evidence="2" type="ORF">BGZ99_008178</name>
</gene>
<feature type="region of interest" description="Disordered" evidence="1">
    <location>
        <begin position="116"/>
        <end position="155"/>
    </location>
</feature>
<feature type="compositionally biased region" description="Low complexity" evidence="1">
    <location>
        <begin position="145"/>
        <end position="155"/>
    </location>
</feature>
<protein>
    <submittedName>
        <fullName evidence="2">Uncharacterized protein</fullName>
    </submittedName>
</protein>
<sequence length="579" mass="64644">MQPERQRHQHLQRRRSRTGVSVPGPSKTIFTAPAGPSSLARSNSRRQQPQQQQQHQQHHRQERREDGGDGKRSVDGLTSPAEHKTTAATTTKAQVQQSLKIATVDDVPHPQLYASSSVVQDQSRNNNRLYKRAPPVAPKHRVSKSPKTSLKSSKASAKLFKASSSLAEEPLAPMPKTPLILLPDSRSVWQTSSYNTVKWSRKYIKSLPRDTTVDIILVDSKTNQKVFSLKRFIPFYKGSAQVWVPPTIPEGVSFVLVLELYHGRSKQQVTETAASSLSTTSQQDQQFQQEDSLGSDKRTNGLSESSSSPSGDALSTVVRRSDISIASRSQRVARDSMYPESLRDSSNRSGAGAAAGSSVGSHRDINNDDYYTGASEERAFEFMPEEMREEYPNTARPLDLEHTFGLYQKVYALTPYTLKWKIPERVAELMEYTRQIQLSANIWNKSVSQGRQQTSSAEEPKEVSVFMAKVMVELVLDENMESVSVLARDLPAETMFQYLTIQDHVMQTFYRLRVQMVVVQVKTDVKTLAQDPVGVMGGSGILGGKHAKGLEGWDFPTGGEVIDRYEAITRKFWVSQGAL</sequence>
<proteinExistence type="predicted"/>
<organism evidence="2 3">
    <name type="scientific">Dissophora globulifera</name>
    <dbReference type="NCBI Taxonomy" id="979702"/>
    <lineage>
        <taxon>Eukaryota</taxon>
        <taxon>Fungi</taxon>
        <taxon>Fungi incertae sedis</taxon>
        <taxon>Mucoromycota</taxon>
        <taxon>Mortierellomycotina</taxon>
        <taxon>Mortierellomycetes</taxon>
        <taxon>Mortierellales</taxon>
        <taxon>Mortierellaceae</taxon>
        <taxon>Dissophora</taxon>
    </lineage>
</organism>
<dbReference type="AlphaFoldDB" id="A0A9P6RRL1"/>
<name>A0A9P6RRL1_9FUNG</name>
<evidence type="ECO:0000313" key="2">
    <source>
        <dbReference type="EMBL" id="KAG0327197.1"/>
    </source>
</evidence>
<keyword evidence="3" id="KW-1185">Reference proteome</keyword>
<dbReference type="EMBL" id="JAAAIP010000062">
    <property type="protein sequence ID" value="KAG0327197.1"/>
    <property type="molecule type" value="Genomic_DNA"/>
</dbReference>
<dbReference type="OrthoDB" id="2434403at2759"/>
<feature type="compositionally biased region" description="Basic and acidic residues" evidence="1">
    <location>
        <begin position="62"/>
        <end position="74"/>
    </location>
</feature>
<feature type="region of interest" description="Disordered" evidence="1">
    <location>
        <begin position="272"/>
        <end position="316"/>
    </location>
</feature>
<dbReference type="Proteomes" id="UP000738325">
    <property type="component" value="Unassembled WGS sequence"/>
</dbReference>
<feature type="compositionally biased region" description="Low complexity" evidence="1">
    <location>
        <begin position="349"/>
        <end position="360"/>
    </location>
</feature>
<comment type="caution">
    <text evidence="2">The sequence shown here is derived from an EMBL/GenBank/DDBJ whole genome shotgun (WGS) entry which is preliminary data.</text>
</comment>
<feature type="compositionally biased region" description="Low complexity" evidence="1">
    <location>
        <begin position="272"/>
        <end position="292"/>
    </location>
</feature>
<feature type="region of interest" description="Disordered" evidence="1">
    <location>
        <begin position="1"/>
        <end position="95"/>
    </location>
</feature>
<evidence type="ECO:0000256" key="1">
    <source>
        <dbReference type="SAM" id="MobiDB-lite"/>
    </source>
</evidence>
<feature type="compositionally biased region" description="Low complexity" evidence="1">
    <location>
        <begin position="45"/>
        <end position="55"/>
    </location>
</feature>